<dbReference type="GO" id="GO:0003824">
    <property type="term" value="F:catalytic activity"/>
    <property type="evidence" value="ECO:0007669"/>
    <property type="project" value="InterPro"/>
</dbReference>
<proteinExistence type="predicted"/>
<evidence type="ECO:0000313" key="2">
    <source>
        <dbReference type="Proteomes" id="UP000655094"/>
    </source>
</evidence>
<dbReference type="AlphaFoldDB" id="A0A919HP45"/>
<comment type="caution">
    <text evidence="1">The sequence shown here is derived from an EMBL/GenBank/DDBJ whole genome shotgun (WGS) entry which is preliminary data.</text>
</comment>
<dbReference type="Proteomes" id="UP000655094">
    <property type="component" value="Unassembled WGS sequence"/>
</dbReference>
<organism evidence="1 2">
    <name type="scientific">Klebsiella pneumoniae</name>
    <dbReference type="NCBI Taxonomy" id="573"/>
    <lineage>
        <taxon>Bacteria</taxon>
        <taxon>Pseudomonadati</taxon>
        <taxon>Pseudomonadota</taxon>
        <taxon>Gammaproteobacteria</taxon>
        <taxon>Enterobacterales</taxon>
        <taxon>Enterobacteriaceae</taxon>
        <taxon>Klebsiella/Raoultella group</taxon>
        <taxon>Klebsiella</taxon>
        <taxon>Klebsiella pneumoniae complex</taxon>
    </lineage>
</organism>
<dbReference type="SUPFAM" id="SSF56529">
    <property type="entry name" value="FAH"/>
    <property type="match status" value="1"/>
</dbReference>
<accession>A0A919HP45</accession>
<name>A0A919HP45_KLEPN</name>
<protein>
    <recommendedName>
        <fullName evidence="3">2-keto-4-pentenoate hydratase</fullName>
    </recommendedName>
</protein>
<sequence>MLTGALGPMVTINEGDSFVAHIEGIGSVAARFVAAGEGDRDA</sequence>
<dbReference type="InterPro" id="IPR036663">
    <property type="entry name" value="Fumarylacetoacetase_C_sf"/>
</dbReference>
<dbReference type="Gene3D" id="3.90.850.10">
    <property type="entry name" value="Fumarylacetoacetase-like, C-terminal domain"/>
    <property type="match status" value="1"/>
</dbReference>
<dbReference type="EMBL" id="BNFF01000001">
    <property type="protein sequence ID" value="GHK50933.1"/>
    <property type="molecule type" value="Genomic_DNA"/>
</dbReference>
<evidence type="ECO:0008006" key="3">
    <source>
        <dbReference type="Google" id="ProtNLM"/>
    </source>
</evidence>
<gene>
    <name evidence="1" type="ORF">KPZU09_06690</name>
</gene>
<reference evidence="1" key="1">
    <citation type="submission" date="2020-10" db="EMBL/GenBank/DDBJ databases">
        <title>Genome Sequence of ESBL Producing Zambian Clinical Strains.</title>
        <authorList>
            <person name="Shawa M."/>
            <person name="Furuta Y."/>
            <person name="Simbotwe M."/>
            <person name="Mulenga E."/>
            <person name="Mubanga M."/>
            <person name="Mulenga G."/>
            <person name="Kaile C."/>
            <person name="Zorigt T."/>
            <person name="Hang'ombe B."/>
            <person name="Higashi H."/>
        </authorList>
    </citation>
    <scope>NUCLEOTIDE SEQUENCE</scope>
    <source>
        <strain evidence="1">Zam_UTH_09</strain>
    </source>
</reference>
<evidence type="ECO:0000313" key="1">
    <source>
        <dbReference type="EMBL" id="GHK50933.1"/>
    </source>
</evidence>